<evidence type="ECO:0000259" key="1">
    <source>
        <dbReference type="Pfam" id="PF00561"/>
    </source>
</evidence>
<dbReference type="InterPro" id="IPR050471">
    <property type="entry name" value="AB_hydrolase"/>
</dbReference>
<dbReference type="SUPFAM" id="SSF53474">
    <property type="entry name" value="alpha/beta-Hydrolases"/>
    <property type="match status" value="1"/>
</dbReference>
<dbReference type="EMBL" id="AQQV01000001">
    <property type="protein sequence ID" value="ORE89010.1"/>
    <property type="molecule type" value="Genomic_DNA"/>
</dbReference>
<dbReference type="PANTHER" id="PTHR43433">
    <property type="entry name" value="HYDROLASE, ALPHA/BETA FOLD FAMILY PROTEIN"/>
    <property type="match status" value="1"/>
</dbReference>
<dbReference type="OrthoDB" id="9796770at2"/>
<protein>
    <submittedName>
        <fullName evidence="2">Alpha/beta hydrolase</fullName>
    </submittedName>
</protein>
<comment type="caution">
    <text evidence="2">The sequence shown here is derived from an EMBL/GenBank/DDBJ whole genome shotgun (WGS) entry which is preliminary data.</text>
</comment>
<dbReference type="InterPro" id="IPR029058">
    <property type="entry name" value="AB_hydrolase_fold"/>
</dbReference>
<dbReference type="InterPro" id="IPR000073">
    <property type="entry name" value="AB_hydrolase_1"/>
</dbReference>
<dbReference type="GO" id="GO:0046503">
    <property type="term" value="P:glycerolipid catabolic process"/>
    <property type="evidence" value="ECO:0007669"/>
    <property type="project" value="TreeGrafter"/>
</dbReference>
<dbReference type="RefSeq" id="WP_083559757.1">
    <property type="nucleotide sequence ID" value="NZ_AQQV01000001.1"/>
</dbReference>
<accession>A0A1Y1SHY5</accession>
<reference evidence="2 3" key="1">
    <citation type="submission" date="2013-04" db="EMBL/GenBank/DDBJ databases">
        <title>Oceanococcus atlanticus 22II-S10r2 Genome Sequencing.</title>
        <authorList>
            <person name="Lai Q."/>
            <person name="Li G."/>
            <person name="Shao Z."/>
        </authorList>
    </citation>
    <scope>NUCLEOTIDE SEQUENCE [LARGE SCALE GENOMIC DNA]</scope>
    <source>
        <strain evidence="2 3">22II-S10r2</strain>
    </source>
</reference>
<dbReference type="PANTHER" id="PTHR43433:SF5">
    <property type="entry name" value="AB HYDROLASE-1 DOMAIN-CONTAINING PROTEIN"/>
    <property type="match status" value="1"/>
</dbReference>
<dbReference type="Pfam" id="PF00561">
    <property type="entry name" value="Abhydrolase_1"/>
    <property type="match status" value="1"/>
</dbReference>
<evidence type="ECO:0000313" key="2">
    <source>
        <dbReference type="EMBL" id="ORE89010.1"/>
    </source>
</evidence>
<feature type="domain" description="AB hydrolase-1" evidence="1">
    <location>
        <begin position="26"/>
        <end position="277"/>
    </location>
</feature>
<proteinExistence type="predicted"/>
<dbReference type="Proteomes" id="UP000192342">
    <property type="component" value="Unassembled WGS sequence"/>
</dbReference>
<keyword evidence="2" id="KW-0378">Hydrolase</keyword>
<gene>
    <name evidence="2" type="ORF">ATO7_04005</name>
</gene>
<sequence length="299" mass="32694">MPQLHTTEVDLEYHVTPPRGEKRGDVLLIHGLGCQFIQWPDALVDMLAAGGYQVVRFDNRDVGLSRLHDAPRPYKYGALDLLRWRLGKSLPSAYTLVDMAADAVALLDHLQIERAHVVGASMGGMITQELAMHYPQRIASQTLIMTTSGRRSVGQARASVLKSLFKPPAGRDRASLVKHLVKQWSLLQGAGYPTDEAELTRQVEACVDRGLNGPGFLRQSQAVMNASNREPRLKKLNLPTLVIHGSDDPLVNVSGGRALARAIPLARLEVIKGWGHDFPPTLNPRLAALILDHISAGAV</sequence>
<dbReference type="Gene3D" id="3.40.50.1820">
    <property type="entry name" value="alpha/beta hydrolase"/>
    <property type="match status" value="1"/>
</dbReference>
<organism evidence="2 3">
    <name type="scientific">Oceanococcus atlanticus</name>
    <dbReference type="NCBI Taxonomy" id="1317117"/>
    <lineage>
        <taxon>Bacteria</taxon>
        <taxon>Pseudomonadati</taxon>
        <taxon>Pseudomonadota</taxon>
        <taxon>Gammaproteobacteria</taxon>
        <taxon>Chromatiales</taxon>
        <taxon>Oceanococcaceae</taxon>
        <taxon>Oceanococcus</taxon>
    </lineage>
</organism>
<evidence type="ECO:0000313" key="3">
    <source>
        <dbReference type="Proteomes" id="UP000192342"/>
    </source>
</evidence>
<dbReference type="STRING" id="1317117.ATO7_04005"/>
<dbReference type="GO" id="GO:0004806">
    <property type="term" value="F:triacylglycerol lipase activity"/>
    <property type="evidence" value="ECO:0007669"/>
    <property type="project" value="TreeGrafter"/>
</dbReference>
<keyword evidence="3" id="KW-1185">Reference proteome</keyword>
<dbReference type="AlphaFoldDB" id="A0A1Y1SHY5"/>
<name>A0A1Y1SHY5_9GAMM</name>